<sequence>MYLTRMLTNITSIINQYIESVNRTLVTNDLNGAIIFIVVVLVWYSSSIVFLLGMQMKTSKETPDESTTRSTKLFEHSFRDLTNNKEILEQLANKEKRDKLWDIYLGTSGDMHDKIIRADTARIRNIEKQLATLDESCRDDFIYLPRQNLEEWSSDTSLTRLNSRQRPRRRSSLDYQILEEWKTLSDELKTHENWPWAIRKLIIRRNLRRQQHISECGSAP</sequence>
<accession>A0A816PHN8</accession>
<proteinExistence type="predicted"/>
<keyword evidence="1" id="KW-0472">Membrane</keyword>
<dbReference type="AlphaFoldDB" id="A0A816PHN8"/>
<reference evidence="2" key="1">
    <citation type="submission" date="2021-02" db="EMBL/GenBank/DDBJ databases">
        <authorList>
            <person name="Nowell W R."/>
        </authorList>
    </citation>
    <scope>NUCLEOTIDE SEQUENCE</scope>
</reference>
<keyword evidence="1" id="KW-0812">Transmembrane</keyword>
<evidence type="ECO:0000313" key="3">
    <source>
        <dbReference type="Proteomes" id="UP000663887"/>
    </source>
</evidence>
<evidence type="ECO:0000313" key="2">
    <source>
        <dbReference type="EMBL" id="CAF2048606.1"/>
    </source>
</evidence>
<comment type="caution">
    <text evidence="2">The sequence shown here is derived from an EMBL/GenBank/DDBJ whole genome shotgun (WGS) entry which is preliminary data.</text>
</comment>
<organism evidence="2 3">
    <name type="scientific">Rotaria magnacalcarata</name>
    <dbReference type="NCBI Taxonomy" id="392030"/>
    <lineage>
        <taxon>Eukaryota</taxon>
        <taxon>Metazoa</taxon>
        <taxon>Spiralia</taxon>
        <taxon>Gnathifera</taxon>
        <taxon>Rotifera</taxon>
        <taxon>Eurotatoria</taxon>
        <taxon>Bdelloidea</taxon>
        <taxon>Philodinida</taxon>
        <taxon>Philodinidae</taxon>
        <taxon>Rotaria</taxon>
    </lineage>
</organism>
<name>A0A816PHN8_9BILA</name>
<dbReference type="Proteomes" id="UP000663887">
    <property type="component" value="Unassembled WGS sequence"/>
</dbReference>
<gene>
    <name evidence="2" type="ORF">XDN619_LOCUS8097</name>
</gene>
<protein>
    <submittedName>
        <fullName evidence="2">Uncharacterized protein</fullName>
    </submittedName>
</protein>
<feature type="transmembrane region" description="Helical" evidence="1">
    <location>
        <begin position="33"/>
        <end position="52"/>
    </location>
</feature>
<dbReference type="EMBL" id="CAJNRG010002548">
    <property type="protein sequence ID" value="CAF2048606.1"/>
    <property type="molecule type" value="Genomic_DNA"/>
</dbReference>
<evidence type="ECO:0000256" key="1">
    <source>
        <dbReference type="SAM" id="Phobius"/>
    </source>
</evidence>
<keyword evidence="1" id="KW-1133">Transmembrane helix</keyword>